<gene>
    <name evidence="6" type="ORF">SAMN05661099_2411</name>
</gene>
<keyword evidence="5" id="KW-0460">Magnesium</keyword>
<feature type="binding site" evidence="4">
    <location>
        <position position="48"/>
    </location>
    <ligand>
        <name>substrate</name>
    </ligand>
</feature>
<dbReference type="RefSeq" id="WP_079702916.1">
    <property type="nucleotide sequence ID" value="NZ_FUYR01000002.1"/>
</dbReference>
<dbReference type="Proteomes" id="UP000189981">
    <property type="component" value="Unassembled WGS sequence"/>
</dbReference>
<dbReference type="GO" id="GO:0009396">
    <property type="term" value="P:folic acid-containing compound biosynthetic process"/>
    <property type="evidence" value="ECO:0007669"/>
    <property type="project" value="TreeGrafter"/>
</dbReference>
<evidence type="ECO:0000256" key="1">
    <source>
        <dbReference type="ARBA" id="ARBA00010638"/>
    </source>
</evidence>
<feature type="binding site" evidence="4">
    <location>
        <begin position="3"/>
        <end position="7"/>
    </location>
    <ligand>
        <name>ATP</name>
        <dbReference type="ChEBI" id="CHEBI:30616"/>
    </ligand>
</feature>
<dbReference type="OrthoDB" id="9801938at2"/>
<name>A0A1T5DLF3_9SPHI</name>
<evidence type="ECO:0000256" key="4">
    <source>
        <dbReference type="PIRSR" id="PIRSR006806-1"/>
    </source>
</evidence>
<dbReference type="EC" id="6.3.3.2" evidence="5"/>
<protein>
    <recommendedName>
        <fullName evidence="5">5-formyltetrahydrofolate cyclo-ligase</fullName>
        <ecNumber evidence="5">6.3.3.2</ecNumber>
    </recommendedName>
</protein>
<keyword evidence="7" id="KW-1185">Reference proteome</keyword>
<organism evidence="6 7">
    <name type="scientific">Daejeonella lutea</name>
    <dbReference type="NCBI Taxonomy" id="572036"/>
    <lineage>
        <taxon>Bacteria</taxon>
        <taxon>Pseudomonadati</taxon>
        <taxon>Bacteroidota</taxon>
        <taxon>Sphingobacteriia</taxon>
        <taxon>Sphingobacteriales</taxon>
        <taxon>Sphingobacteriaceae</taxon>
        <taxon>Daejeonella</taxon>
    </lineage>
</organism>
<keyword evidence="5" id="KW-0479">Metal-binding</keyword>
<dbReference type="GO" id="GO:0030272">
    <property type="term" value="F:5-formyltetrahydrofolate cyclo-ligase activity"/>
    <property type="evidence" value="ECO:0007669"/>
    <property type="project" value="UniProtKB-EC"/>
</dbReference>
<dbReference type="GO" id="GO:0035999">
    <property type="term" value="P:tetrahydrofolate interconversion"/>
    <property type="evidence" value="ECO:0007669"/>
    <property type="project" value="TreeGrafter"/>
</dbReference>
<dbReference type="InterPro" id="IPR037171">
    <property type="entry name" value="NagB/RpiA_transferase-like"/>
</dbReference>
<sequence>MDKAHLRREFLEKRLAISRSGYWTQMDKIMEQIALINWSNSPCTHIFLPIRKNNEIDTFSIINYLKLEQPQVKIVVPRTDFEKLSIDSILYNHEYTILGRNKYDIPEPIHGSKIPSEEIDIVFLPLIACDLKGNRVGYGKGFYDRFLKGCRADAKKIGLSFFDPIVEISDVNEFDIPLDICISPSKTWVFRE</sequence>
<keyword evidence="3 4" id="KW-0067">ATP-binding</keyword>
<evidence type="ECO:0000313" key="7">
    <source>
        <dbReference type="Proteomes" id="UP000189981"/>
    </source>
</evidence>
<evidence type="ECO:0000313" key="6">
    <source>
        <dbReference type="EMBL" id="SKB72518.1"/>
    </source>
</evidence>
<proteinExistence type="inferred from homology"/>
<reference evidence="7" key="1">
    <citation type="submission" date="2017-02" db="EMBL/GenBank/DDBJ databases">
        <authorList>
            <person name="Varghese N."/>
            <person name="Submissions S."/>
        </authorList>
    </citation>
    <scope>NUCLEOTIDE SEQUENCE [LARGE SCALE GENOMIC DNA]</scope>
    <source>
        <strain evidence="7">DSM 22385</strain>
    </source>
</reference>
<comment type="catalytic activity">
    <reaction evidence="5">
        <text>(6S)-5-formyl-5,6,7,8-tetrahydrofolate + ATP = (6R)-5,10-methenyltetrahydrofolate + ADP + phosphate</text>
        <dbReference type="Rhea" id="RHEA:10488"/>
        <dbReference type="ChEBI" id="CHEBI:30616"/>
        <dbReference type="ChEBI" id="CHEBI:43474"/>
        <dbReference type="ChEBI" id="CHEBI:57455"/>
        <dbReference type="ChEBI" id="CHEBI:57457"/>
        <dbReference type="ChEBI" id="CHEBI:456216"/>
        <dbReference type="EC" id="6.3.3.2"/>
    </reaction>
</comment>
<evidence type="ECO:0000256" key="5">
    <source>
        <dbReference type="RuleBase" id="RU361279"/>
    </source>
</evidence>
<dbReference type="Gene3D" id="3.40.50.10420">
    <property type="entry name" value="NagB/RpiA/CoA transferase-like"/>
    <property type="match status" value="1"/>
</dbReference>
<dbReference type="PANTHER" id="PTHR23407">
    <property type="entry name" value="ATPASE INHIBITOR/5-FORMYLTETRAHYDROFOLATE CYCLO-LIGASE"/>
    <property type="match status" value="1"/>
</dbReference>
<evidence type="ECO:0000256" key="3">
    <source>
        <dbReference type="ARBA" id="ARBA00022840"/>
    </source>
</evidence>
<evidence type="ECO:0000256" key="2">
    <source>
        <dbReference type="ARBA" id="ARBA00022741"/>
    </source>
</evidence>
<keyword evidence="6" id="KW-0436">Ligase</keyword>
<dbReference type="NCBIfam" id="TIGR02727">
    <property type="entry name" value="MTHFS_bact"/>
    <property type="match status" value="1"/>
</dbReference>
<dbReference type="PANTHER" id="PTHR23407:SF1">
    <property type="entry name" value="5-FORMYLTETRAHYDROFOLATE CYCLO-LIGASE"/>
    <property type="match status" value="1"/>
</dbReference>
<dbReference type="GO" id="GO:0046872">
    <property type="term" value="F:metal ion binding"/>
    <property type="evidence" value="ECO:0007669"/>
    <property type="project" value="UniProtKB-KW"/>
</dbReference>
<dbReference type="InterPro" id="IPR002698">
    <property type="entry name" value="FTHF_cligase"/>
</dbReference>
<comment type="similarity">
    <text evidence="1 5">Belongs to the 5-formyltetrahydrofolate cyclo-ligase family.</text>
</comment>
<dbReference type="EMBL" id="FUYR01000002">
    <property type="protein sequence ID" value="SKB72518.1"/>
    <property type="molecule type" value="Genomic_DNA"/>
</dbReference>
<dbReference type="STRING" id="572036.SAMN05661099_2411"/>
<keyword evidence="2 4" id="KW-0547">Nucleotide-binding</keyword>
<feature type="binding site" evidence="4">
    <location>
        <position position="55"/>
    </location>
    <ligand>
        <name>substrate</name>
    </ligand>
</feature>
<dbReference type="PIRSF" id="PIRSF006806">
    <property type="entry name" value="FTHF_cligase"/>
    <property type="match status" value="1"/>
</dbReference>
<dbReference type="GO" id="GO:0005524">
    <property type="term" value="F:ATP binding"/>
    <property type="evidence" value="ECO:0007669"/>
    <property type="project" value="UniProtKB-KW"/>
</dbReference>
<feature type="binding site" evidence="4">
    <location>
        <begin position="135"/>
        <end position="143"/>
    </location>
    <ligand>
        <name>ATP</name>
        <dbReference type="ChEBI" id="CHEBI:30616"/>
    </ligand>
</feature>
<comment type="cofactor">
    <cofactor evidence="5">
        <name>Mg(2+)</name>
        <dbReference type="ChEBI" id="CHEBI:18420"/>
    </cofactor>
</comment>
<dbReference type="Pfam" id="PF01812">
    <property type="entry name" value="5-FTHF_cyc-lig"/>
    <property type="match status" value="1"/>
</dbReference>
<dbReference type="SUPFAM" id="SSF100950">
    <property type="entry name" value="NagB/RpiA/CoA transferase-like"/>
    <property type="match status" value="1"/>
</dbReference>
<dbReference type="InterPro" id="IPR024185">
    <property type="entry name" value="FTHF_cligase-like_sf"/>
</dbReference>
<accession>A0A1T5DLF3</accession>
<dbReference type="AlphaFoldDB" id="A0A1T5DLF3"/>